<dbReference type="PANTHER" id="PTHR46568:SF1">
    <property type="entry name" value="ALKYLDIHYDROXYACETONEPHOSPHATE SYNTHASE, PEROXISOMAL"/>
    <property type="match status" value="1"/>
</dbReference>
<dbReference type="Gene3D" id="1.10.45.10">
    <property type="entry name" value="Vanillyl-alcohol Oxidase, Chain A, domain 4"/>
    <property type="match status" value="1"/>
</dbReference>
<dbReference type="InterPro" id="IPR016164">
    <property type="entry name" value="FAD-linked_Oxase-like_C"/>
</dbReference>
<dbReference type="InterPro" id="IPR016166">
    <property type="entry name" value="FAD-bd_PCMH"/>
</dbReference>
<evidence type="ECO:0000256" key="4">
    <source>
        <dbReference type="ARBA" id="ARBA00023002"/>
    </source>
</evidence>
<dbReference type="InterPro" id="IPR025650">
    <property type="entry name" value="Alkyl-DHAP_Synthase"/>
</dbReference>
<dbReference type="Pfam" id="PF01565">
    <property type="entry name" value="FAD_binding_4"/>
    <property type="match status" value="1"/>
</dbReference>
<evidence type="ECO:0000313" key="6">
    <source>
        <dbReference type="EMBL" id="MBE9105514.1"/>
    </source>
</evidence>
<dbReference type="InterPro" id="IPR016169">
    <property type="entry name" value="FAD-bd_PCMH_sub2"/>
</dbReference>
<evidence type="ECO:0000259" key="5">
    <source>
        <dbReference type="PROSITE" id="PS51387"/>
    </source>
</evidence>
<organism evidence="6 7">
    <name type="scientific">Nostoc cf. edaphicum LEGE 07299</name>
    <dbReference type="NCBI Taxonomy" id="2777974"/>
    <lineage>
        <taxon>Bacteria</taxon>
        <taxon>Bacillati</taxon>
        <taxon>Cyanobacteriota</taxon>
        <taxon>Cyanophyceae</taxon>
        <taxon>Nostocales</taxon>
        <taxon>Nostocaceae</taxon>
        <taxon>Nostoc</taxon>
    </lineage>
</organism>
<dbReference type="InterPro" id="IPR036318">
    <property type="entry name" value="FAD-bd_PCMH-like_sf"/>
</dbReference>
<comment type="caution">
    <text evidence="6">The sequence shown here is derived from an EMBL/GenBank/DDBJ whole genome shotgun (WGS) entry which is preliminary data.</text>
</comment>
<evidence type="ECO:0000256" key="3">
    <source>
        <dbReference type="ARBA" id="ARBA00022827"/>
    </source>
</evidence>
<evidence type="ECO:0000313" key="7">
    <source>
        <dbReference type="Proteomes" id="UP000647836"/>
    </source>
</evidence>
<name>A0ABR9TYL2_9NOSO</name>
<dbReference type="Gene3D" id="3.30.465.10">
    <property type="match status" value="1"/>
</dbReference>
<keyword evidence="2" id="KW-0285">Flavoprotein</keyword>
<keyword evidence="3" id="KW-0274">FAD</keyword>
<dbReference type="Gene3D" id="3.30.160.650">
    <property type="match status" value="1"/>
</dbReference>
<dbReference type="InterPro" id="IPR006094">
    <property type="entry name" value="Oxid_FAD_bind_N"/>
</dbReference>
<dbReference type="SUPFAM" id="SSF56176">
    <property type="entry name" value="FAD-binding/transporter-associated domain-like"/>
    <property type="match status" value="1"/>
</dbReference>
<dbReference type="Gene3D" id="3.30.70.3450">
    <property type="match status" value="1"/>
</dbReference>
<keyword evidence="7" id="KW-1185">Reference proteome</keyword>
<dbReference type="Pfam" id="PF02913">
    <property type="entry name" value="FAD-oxidase_C"/>
    <property type="match status" value="1"/>
</dbReference>
<comment type="similarity">
    <text evidence="1">Belongs to the FAD-binding oxidoreductase/transferase type 4 family.</text>
</comment>
<dbReference type="Proteomes" id="UP000647836">
    <property type="component" value="Unassembled WGS sequence"/>
</dbReference>
<gene>
    <name evidence="6" type="ORF">IQ229_11340</name>
</gene>
<dbReference type="SUPFAM" id="SSF55103">
    <property type="entry name" value="FAD-linked oxidases, C-terminal domain"/>
    <property type="match status" value="1"/>
</dbReference>
<protein>
    <submittedName>
        <fullName evidence="6">FAD-binding oxidoreductase</fullName>
    </submittedName>
</protein>
<keyword evidence="4" id="KW-0560">Oxidoreductase</keyword>
<accession>A0ABR9TYL2</accession>
<reference evidence="6 7" key="1">
    <citation type="submission" date="2020-10" db="EMBL/GenBank/DDBJ databases">
        <authorList>
            <person name="Castelo-Branco R."/>
            <person name="Eusebio N."/>
            <person name="Adriana R."/>
            <person name="Vieira A."/>
            <person name="Brugerolle De Fraissinette N."/>
            <person name="Rezende De Castro R."/>
            <person name="Schneider M.P."/>
            <person name="Vasconcelos V."/>
            <person name="Leao P.N."/>
        </authorList>
    </citation>
    <scope>NUCLEOTIDE SEQUENCE [LARGE SCALE GENOMIC DNA]</scope>
    <source>
        <strain evidence="6 7">LEGE 07299</strain>
    </source>
</reference>
<feature type="domain" description="FAD-binding PCMH-type" evidence="5">
    <location>
        <begin position="116"/>
        <end position="298"/>
    </location>
</feature>
<dbReference type="InterPro" id="IPR016171">
    <property type="entry name" value="Vanillyl_alc_oxidase_C-sub2"/>
</dbReference>
<dbReference type="PROSITE" id="PS51387">
    <property type="entry name" value="FAD_PCMH"/>
    <property type="match status" value="1"/>
</dbReference>
<sequence length="577" mass="65649">METWRHKWGFADTQFIINDDRSVTLTGDRYNLSGYKMPYFLSYIEEQLGIEINPHDQQPEITQKFINPLNINKCFCQELENIFPSNQYTFDEQERLFHSHGQSAFKEVYKVLYSKLERTVDMIFYCQSELDAQKIINLAIEHNICLVPFGGGTNVSCALKLPEDEKRMVVSVDMRRMNKIEWIDRDNFRACVQAGITGQQLEEQLRKDGFTCGHEPDSLEFSTLGGWISTNASGMKKNRYGNIEQIVENITLITPKGTIEQIQPISRASMGMQIQNILFGSEGNLGLITKAVIKIHPIPQVKKYGSLVFPNFELGVEFLYSLAHSGFVPASIRLVDNNQFRFGQALKPQPTNIKGWIDKLKKFYLLKLCGFNPYQMVAATIVMEGSAQEIAYQQTNIYALAKKFQGLASGSENGQRGYMLTYAIAYMRDFLASFFILGESFETSVSWSQIHQVCHAVDQTLKEQHEKFNLPGKPYLSYRISQIYHTGVCLYFMFGFYSKGVESPEIISPQIEHSIRVAIMENGGSISHHHGVGKSRQEFIKNTLSSDSIELIKEIKQANDPQNIFGIGNFCADAKTI</sequence>
<dbReference type="PANTHER" id="PTHR46568">
    <property type="entry name" value="ALKYLDIHYDROXYACETONEPHOSPHATE SYNTHASE, PEROXISOMAL"/>
    <property type="match status" value="1"/>
</dbReference>
<dbReference type="InterPro" id="IPR004113">
    <property type="entry name" value="FAD-bd_oxidored_4_C"/>
</dbReference>
<dbReference type="Gene3D" id="3.30.300.330">
    <property type="match status" value="1"/>
</dbReference>
<dbReference type="RefSeq" id="WP_194043740.1">
    <property type="nucleotide sequence ID" value="NZ_JADEXF010000312.1"/>
</dbReference>
<dbReference type="Gene3D" id="3.30.43.10">
    <property type="entry name" value="Uridine Diphospho-n-acetylenolpyruvylglucosamine Reductase, domain 2"/>
    <property type="match status" value="1"/>
</dbReference>
<evidence type="ECO:0000256" key="2">
    <source>
        <dbReference type="ARBA" id="ARBA00022630"/>
    </source>
</evidence>
<dbReference type="InterPro" id="IPR016167">
    <property type="entry name" value="FAD-bd_PCMH_sub1"/>
</dbReference>
<evidence type="ECO:0000256" key="1">
    <source>
        <dbReference type="ARBA" id="ARBA00008000"/>
    </source>
</evidence>
<dbReference type="EMBL" id="JADEXF010000312">
    <property type="protein sequence ID" value="MBE9105514.1"/>
    <property type="molecule type" value="Genomic_DNA"/>
</dbReference>
<proteinExistence type="inferred from homology"/>